<reference evidence="11 12" key="1">
    <citation type="submission" date="2018-06" db="EMBL/GenBank/DDBJ databases">
        <authorList>
            <consortium name="Pathogen Informatics"/>
            <person name="Doyle S."/>
        </authorList>
    </citation>
    <scope>NUCLEOTIDE SEQUENCE [LARGE SCALE GENOMIC DNA]</scope>
    <source>
        <strain evidence="11 12">NCTC9836</strain>
    </source>
</reference>
<evidence type="ECO:0000256" key="6">
    <source>
        <dbReference type="ARBA" id="ARBA00023154"/>
    </source>
</evidence>
<feature type="binding site" evidence="9">
    <location>
        <begin position="73"/>
        <end position="74"/>
    </location>
    <ligand>
        <name>substrate</name>
    </ligand>
</feature>
<feature type="binding site" evidence="9">
    <location>
        <begin position="219"/>
        <end position="220"/>
    </location>
    <ligand>
        <name>substrate</name>
    </ligand>
</feature>
<proteinExistence type="inferred from homology"/>
<feature type="site" description="Could be important to modulate the pK values of the two catalytic cysteine residues" evidence="9">
    <location>
        <position position="162"/>
    </location>
</feature>
<sequence length="276" mass="30605">MNFKKMHGNGNDFIVIEDLNNEYLGKESSIALKLCNRNFGIGADGILIVRNSKEADIEMVIINSDGSYASMCGNGIRCFAKYIYEENIVGKTIINIKTGDGIKRVSLTIKGDSIEEITVYMGKPSLDPSRIVKVSEKPIINKHLEINNKVYIINSLHIGVTHTVIIDKLSKFNIEEGKLIEENSLFKMKTNVNFCEVLDRKSIKIKTWEVGAGKTLACGTGSCASAYMSYMLGHTDNEVLVIVEGGTLKVRIEDGDNIYMIGNAENVFKGTLLMEY</sequence>
<evidence type="ECO:0000256" key="1">
    <source>
        <dbReference type="ARBA" id="ARBA00005196"/>
    </source>
</evidence>
<evidence type="ECO:0000256" key="10">
    <source>
        <dbReference type="PROSITE-ProRule" id="PRU10125"/>
    </source>
</evidence>
<dbReference type="NCBIfam" id="TIGR00652">
    <property type="entry name" value="DapF"/>
    <property type="match status" value="1"/>
</dbReference>
<dbReference type="PANTHER" id="PTHR31689">
    <property type="entry name" value="DIAMINOPIMELATE EPIMERASE, CHLOROPLASTIC"/>
    <property type="match status" value="1"/>
</dbReference>
<dbReference type="GO" id="GO:0005829">
    <property type="term" value="C:cytosol"/>
    <property type="evidence" value="ECO:0007669"/>
    <property type="project" value="TreeGrafter"/>
</dbReference>
<evidence type="ECO:0000256" key="7">
    <source>
        <dbReference type="ARBA" id="ARBA00023235"/>
    </source>
</evidence>
<accession>A0A381J9W2</accession>
<dbReference type="PANTHER" id="PTHR31689:SF0">
    <property type="entry name" value="DIAMINOPIMELATE EPIMERASE"/>
    <property type="match status" value="1"/>
</dbReference>
<comment type="similarity">
    <text evidence="2 9">Belongs to the diaminopimelate epimerase family.</text>
</comment>
<evidence type="ECO:0000256" key="2">
    <source>
        <dbReference type="ARBA" id="ARBA00010219"/>
    </source>
</evidence>
<dbReference type="HAMAP" id="MF_00197">
    <property type="entry name" value="DAP_epimerase"/>
    <property type="match status" value="1"/>
</dbReference>
<keyword evidence="4 9" id="KW-0963">Cytoplasm</keyword>
<evidence type="ECO:0000256" key="3">
    <source>
        <dbReference type="ARBA" id="ARBA00013080"/>
    </source>
</evidence>
<protein>
    <recommendedName>
        <fullName evidence="3 9">Diaminopimelate epimerase</fullName>
        <shortName evidence="9">DAP epimerase</shortName>
        <ecNumber evidence="3 9">5.1.1.7</ecNumber>
    </recommendedName>
    <alternativeName>
        <fullName evidence="9">PLP-independent amino acid racemase</fullName>
    </alternativeName>
</protein>
<dbReference type="GO" id="GO:0008837">
    <property type="term" value="F:diaminopimelate epimerase activity"/>
    <property type="evidence" value="ECO:0007669"/>
    <property type="project" value="UniProtKB-UniRule"/>
</dbReference>
<gene>
    <name evidence="9 11" type="primary">dapF</name>
    <name evidence="11" type="ORF">NCTC9836_01534</name>
</gene>
<dbReference type="PROSITE" id="PS01326">
    <property type="entry name" value="DAP_EPIMERASE"/>
    <property type="match status" value="1"/>
</dbReference>
<evidence type="ECO:0000256" key="8">
    <source>
        <dbReference type="ARBA" id="ARBA00051712"/>
    </source>
</evidence>
<feature type="active site" description="Proton acceptor" evidence="9">
    <location>
        <position position="218"/>
    </location>
</feature>
<dbReference type="EMBL" id="UFWZ01000001">
    <property type="protein sequence ID" value="SUY47207.1"/>
    <property type="molecule type" value="Genomic_DNA"/>
</dbReference>
<keyword evidence="7 9" id="KW-0413">Isomerase</keyword>
<evidence type="ECO:0000313" key="11">
    <source>
        <dbReference type="EMBL" id="SUY47207.1"/>
    </source>
</evidence>
<feature type="binding site" evidence="9">
    <location>
        <position position="11"/>
    </location>
    <ligand>
        <name>substrate</name>
    </ligand>
</feature>
<feature type="binding site" evidence="9">
    <location>
        <position position="191"/>
    </location>
    <ligand>
        <name>substrate</name>
    </ligand>
</feature>
<feature type="active site" evidence="10">
    <location>
        <position position="72"/>
    </location>
</feature>
<name>A0A381J9W2_9CLOT</name>
<evidence type="ECO:0000256" key="9">
    <source>
        <dbReference type="HAMAP-Rule" id="MF_00197"/>
    </source>
</evidence>
<comment type="subcellular location">
    <subcellularLocation>
        <location evidence="9">Cytoplasm</location>
    </subcellularLocation>
</comment>
<comment type="caution">
    <text evidence="9">Lacks conserved residue(s) required for the propagation of feature annotation.</text>
</comment>
<keyword evidence="12" id="KW-1185">Reference proteome</keyword>
<feature type="site" description="Could be important to modulate the pK values of the two catalytic cysteine residues" evidence="9">
    <location>
        <position position="209"/>
    </location>
</feature>
<comment type="catalytic activity">
    <reaction evidence="8 9">
        <text>(2S,6S)-2,6-diaminopimelate = meso-2,6-diaminopimelate</text>
        <dbReference type="Rhea" id="RHEA:15393"/>
        <dbReference type="ChEBI" id="CHEBI:57609"/>
        <dbReference type="ChEBI" id="CHEBI:57791"/>
        <dbReference type="EC" id="5.1.1.7"/>
    </reaction>
</comment>
<keyword evidence="6 9" id="KW-0457">Lysine biosynthesis</keyword>
<organism evidence="11 12">
    <name type="scientific">Clostridium putrefaciens</name>
    <dbReference type="NCBI Taxonomy" id="99675"/>
    <lineage>
        <taxon>Bacteria</taxon>
        <taxon>Bacillati</taxon>
        <taxon>Bacillota</taxon>
        <taxon>Clostridia</taxon>
        <taxon>Eubacteriales</taxon>
        <taxon>Clostridiaceae</taxon>
        <taxon>Clostridium</taxon>
    </lineage>
</organism>
<dbReference type="FunFam" id="3.10.310.10:FF:000001">
    <property type="entry name" value="Diaminopimelate epimerase"/>
    <property type="match status" value="1"/>
</dbReference>
<dbReference type="SUPFAM" id="SSF54506">
    <property type="entry name" value="Diaminopimelate epimerase-like"/>
    <property type="match status" value="2"/>
</dbReference>
<dbReference type="Gene3D" id="3.10.310.10">
    <property type="entry name" value="Diaminopimelate Epimerase, Chain A, domain 1"/>
    <property type="match status" value="2"/>
</dbReference>
<dbReference type="Proteomes" id="UP000254664">
    <property type="component" value="Unassembled WGS sequence"/>
</dbReference>
<dbReference type="Pfam" id="PF01678">
    <property type="entry name" value="DAP_epimerase"/>
    <property type="match status" value="2"/>
</dbReference>
<feature type="binding site" evidence="9">
    <location>
        <position position="63"/>
    </location>
    <ligand>
        <name>substrate</name>
    </ligand>
</feature>
<dbReference type="AlphaFoldDB" id="A0A381J9W2"/>
<evidence type="ECO:0000313" key="12">
    <source>
        <dbReference type="Proteomes" id="UP000254664"/>
    </source>
</evidence>
<keyword evidence="5 9" id="KW-0028">Amino-acid biosynthesis</keyword>
<dbReference type="InterPro" id="IPR001653">
    <property type="entry name" value="DAP_epimerase_DapF"/>
</dbReference>
<dbReference type="GO" id="GO:0009089">
    <property type="term" value="P:lysine biosynthetic process via diaminopimelate"/>
    <property type="evidence" value="ECO:0007669"/>
    <property type="project" value="UniProtKB-UniRule"/>
</dbReference>
<comment type="function">
    <text evidence="9">Catalyzes the stereoinversion of LL-2,6-diaminopimelate (L,L-DAP) to meso-diaminopimelate (meso-DAP), a precursor of L-lysine and an essential component of the bacterial peptidoglycan.</text>
</comment>
<evidence type="ECO:0000256" key="5">
    <source>
        <dbReference type="ARBA" id="ARBA00022605"/>
    </source>
</evidence>
<dbReference type="InterPro" id="IPR018510">
    <property type="entry name" value="DAP_epimerase_AS"/>
</dbReference>
<feature type="active site" description="Proton donor" evidence="9">
    <location>
        <position position="72"/>
    </location>
</feature>
<dbReference type="RefSeq" id="WP_115641186.1">
    <property type="nucleotide sequence ID" value="NZ_UFWZ01000001.1"/>
</dbReference>
<comment type="pathway">
    <text evidence="1 9">Amino-acid biosynthesis; L-lysine biosynthesis via DAP pathway; DL-2,6-diaminopimelate from LL-2,6-diaminopimelate: step 1/1.</text>
</comment>
<evidence type="ECO:0000256" key="4">
    <source>
        <dbReference type="ARBA" id="ARBA00022490"/>
    </source>
</evidence>
<dbReference type="OrthoDB" id="9805408at2"/>
<dbReference type="EC" id="5.1.1.7" evidence="3 9"/>
<dbReference type="UniPathway" id="UPA00034">
    <property type="reaction ID" value="UER00025"/>
</dbReference>
<comment type="subunit">
    <text evidence="9">Homodimer.</text>
</comment>